<sequence>MADSYTATATRTGTEQFTVSTGTTTVVSDTGLRPSELLLASLSSCILWTVVDYAERNGIGLPGEVSVRVAGAMASRPRRVGEIRVELVLPEGLSEKHREALLRAGQHCPVHATLTHSPELTVALG</sequence>
<proteinExistence type="predicted"/>
<evidence type="ECO:0008006" key="3">
    <source>
        <dbReference type="Google" id="ProtNLM"/>
    </source>
</evidence>
<dbReference type="Gene3D" id="3.30.300.20">
    <property type="match status" value="1"/>
</dbReference>
<gene>
    <name evidence="1" type="ORF">SA2016_1222</name>
</gene>
<dbReference type="OrthoDB" id="9811389at2"/>
<evidence type="ECO:0000313" key="1">
    <source>
        <dbReference type="EMBL" id="AMM31904.1"/>
    </source>
</evidence>
<keyword evidence="2" id="KW-1185">Reference proteome</keyword>
<evidence type="ECO:0000313" key="2">
    <source>
        <dbReference type="Proteomes" id="UP000070134"/>
    </source>
</evidence>
<dbReference type="SUPFAM" id="SSF82784">
    <property type="entry name" value="OsmC-like"/>
    <property type="match status" value="1"/>
</dbReference>
<dbReference type="InterPro" id="IPR015946">
    <property type="entry name" value="KH_dom-like_a/b"/>
</dbReference>
<name>A0A126ZZC2_9MICC</name>
<dbReference type="RefSeq" id="WP_066496555.1">
    <property type="nucleotide sequence ID" value="NZ_BJMO01000066.1"/>
</dbReference>
<dbReference type="PANTHER" id="PTHR39624:SF2">
    <property type="entry name" value="OSMC-LIKE PROTEIN"/>
    <property type="match status" value="1"/>
</dbReference>
<dbReference type="PANTHER" id="PTHR39624">
    <property type="entry name" value="PROTEIN INVOLVED IN RIMO-MEDIATED BETA-METHYLTHIOLATION OF RIBOSOMAL PROTEIN S12 YCAO"/>
    <property type="match status" value="1"/>
</dbReference>
<reference evidence="1 2" key="1">
    <citation type="submission" date="2016-02" db="EMBL/GenBank/DDBJ databases">
        <title>Complete genome of Sinomonas atrocyanea KCTC 3377.</title>
        <authorList>
            <person name="Kim K.M."/>
        </authorList>
    </citation>
    <scope>NUCLEOTIDE SEQUENCE [LARGE SCALE GENOMIC DNA]</scope>
    <source>
        <strain evidence="1 2">KCTC 3377</strain>
    </source>
</reference>
<accession>A0A126ZZC2</accession>
<dbReference type="Pfam" id="PF02566">
    <property type="entry name" value="OsmC"/>
    <property type="match status" value="1"/>
</dbReference>
<dbReference type="Proteomes" id="UP000070134">
    <property type="component" value="Chromosome"/>
</dbReference>
<organism evidence="1 2">
    <name type="scientific">Sinomonas atrocyanea</name>
    <dbReference type="NCBI Taxonomy" id="37927"/>
    <lineage>
        <taxon>Bacteria</taxon>
        <taxon>Bacillati</taxon>
        <taxon>Actinomycetota</taxon>
        <taxon>Actinomycetes</taxon>
        <taxon>Micrococcales</taxon>
        <taxon>Micrococcaceae</taxon>
        <taxon>Sinomonas</taxon>
    </lineage>
</organism>
<dbReference type="EMBL" id="CP014518">
    <property type="protein sequence ID" value="AMM31904.1"/>
    <property type="molecule type" value="Genomic_DNA"/>
</dbReference>
<dbReference type="KEGG" id="satk:SA2016_1222"/>
<dbReference type="InterPro" id="IPR036102">
    <property type="entry name" value="OsmC/Ohrsf"/>
</dbReference>
<protein>
    <recommendedName>
        <fullName evidence="3">OsmC family protein</fullName>
    </recommendedName>
</protein>
<dbReference type="AlphaFoldDB" id="A0A126ZZC2"/>
<dbReference type="InterPro" id="IPR003718">
    <property type="entry name" value="OsmC/Ohr_fam"/>
</dbReference>